<dbReference type="RefSeq" id="WP_150904659.1">
    <property type="nucleotide sequence ID" value="NZ_VTWT01000008.1"/>
</dbReference>
<gene>
    <name evidence="2" type="ORF">F0P94_14670</name>
</gene>
<dbReference type="PANTHER" id="PTHR33498">
    <property type="entry name" value="TRANSPOSASE FOR INSERTION SEQUENCE ELEMENT IS1557"/>
    <property type="match status" value="1"/>
</dbReference>
<dbReference type="PANTHER" id="PTHR33498:SF1">
    <property type="entry name" value="TRANSPOSASE FOR INSERTION SEQUENCE ELEMENT IS1557"/>
    <property type="match status" value="1"/>
</dbReference>
<accession>A0A5N1IS25</accession>
<dbReference type="EMBL" id="VTWT01000008">
    <property type="protein sequence ID" value="KAA9331136.1"/>
    <property type="molecule type" value="Genomic_DNA"/>
</dbReference>
<evidence type="ECO:0000313" key="2">
    <source>
        <dbReference type="EMBL" id="KAA9331136.1"/>
    </source>
</evidence>
<evidence type="ECO:0000259" key="1">
    <source>
        <dbReference type="Pfam" id="PF01610"/>
    </source>
</evidence>
<proteinExistence type="predicted"/>
<dbReference type="Pfam" id="PF01610">
    <property type="entry name" value="DDE_Tnp_ISL3"/>
    <property type="match status" value="1"/>
</dbReference>
<keyword evidence="3" id="KW-1185">Reference proteome</keyword>
<sequence length="317" mass="36351">MGQFFHVDGKQLQQQYKDHISSFHEWEQKAHAKEWMLFAENISPSLSIDETALSNGELYTILTSKTAKGGKGSLVAMIKGTRAEDIIAVLSKLPEKLRHSVKEVTLDMAANMQLAVKRCFPKADRVTDRFHVQKLAYDALQEVRIKYRWQALDQESSLMAEAKAKKEAYQPETLSNGDTLKQLLARSRYLLFRHPGKWTVSQKERADILFELYPQLQKAYALTMRLGKIFAVCKTKEQAFKQLALWYNEVEEAEIDSFKTVCRSVQAHYLSILNFFNNRSTNAAAESFNAKVKAFRATSRGVRDTAFFLFRLANIYA</sequence>
<evidence type="ECO:0000313" key="3">
    <source>
        <dbReference type="Proteomes" id="UP000326570"/>
    </source>
</evidence>
<protein>
    <submittedName>
        <fullName evidence="2">Transposase</fullName>
    </submittedName>
</protein>
<dbReference type="InterPro" id="IPR047951">
    <property type="entry name" value="Transpos_ISL3"/>
</dbReference>
<dbReference type="Proteomes" id="UP000326570">
    <property type="component" value="Unassembled WGS sequence"/>
</dbReference>
<name>A0A5N1IS25_9BACT</name>
<feature type="domain" description="Transposase IS204/IS1001/IS1096/IS1165 DDE" evidence="1">
    <location>
        <begin position="46"/>
        <end position="311"/>
    </location>
</feature>
<dbReference type="AlphaFoldDB" id="A0A5N1IS25"/>
<organism evidence="2 3">
    <name type="scientific">Adhaeribacter soli</name>
    <dbReference type="NCBI Taxonomy" id="2607655"/>
    <lineage>
        <taxon>Bacteria</taxon>
        <taxon>Pseudomonadati</taxon>
        <taxon>Bacteroidota</taxon>
        <taxon>Cytophagia</taxon>
        <taxon>Cytophagales</taxon>
        <taxon>Hymenobacteraceae</taxon>
        <taxon>Adhaeribacter</taxon>
    </lineage>
</organism>
<comment type="caution">
    <text evidence="2">The sequence shown here is derived from an EMBL/GenBank/DDBJ whole genome shotgun (WGS) entry which is preliminary data.</text>
</comment>
<reference evidence="2 3" key="1">
    <citation type="submission" date="2019-09" db="EMBL/GenBank/DDBJ databases">
        <title>Genome sequence of Adhaeribacter sp. M2.</title>
        <authorList>
            <person name="Srinivasan S."/>
        </authorList>
    </citation>
    <scope>NUCLEOTIDE SEQUENCE [LARGE SCALE GENOMIC DNA]</scope>
    <source>
        <strain evidence="2 3">M2</strain>
    </source>
</reference>
<dbReference type="InterPro" id="IPR002560">
    <property type="entry name" value="Transposase_DDE"/>
</dbReference>